<name>A0A1U7HS93_9CHRO</name>
<dbReference type="AlphaFoldDB" id="A0A1U7HS93"/>
<keyword evidence="2" id="KW-1185">Reference proteome</keyword>
<gene>
    <name evidence="1" type="ORF">NIES1031_11680</name>
</gene>
<evidence type="ECO:0000313" key="1">
    <source>
        <dbReference type="EMBL" id="OKH26405.1"/>
    </source>
</evidence>
<proteinExistence type="predicted"/>
<dbReference type="STRING" id="247279.NIES1031_11680"/>
<dbReference type="Proteomes" id="UP000185984">
    <property type="component" value="Unassembled WGS sequence"/>
</dbReference>
<protein>
    <submittedName>
        <fullName evidence="1">Uncharacterized protein</fullName>
    </submittedName>
</protein>
<reference evidence="1 2" key="1">
    <citation type="submission" date="2016-11" db="EMBL/GenBank/DDBJ databases">
        <title>Draft Genome Sequences of Nine Cyanobacterial Strains from Diverse Habitats.</title>
        <authorList>
            <person name="Zhu T."/>
            <person name="Hou S."/>
            <person name="Lu X."/>
            <person name="Hess W.R."/>
        </authorList>
    </citation>
    <scope>NUCLEOTIDE SEQUENCE [LARGE SCALE GENOMIC DNA]</scope>
    <source>
        <strain evidence="1 2">5.2 s.c.1</strain>
    </source>
</reference>
<comment type="caution">
    <text evidence="1">The sequence shown here is derived from an EMBL/GenBank/DDBJ whole genome shotgun (WGS) entry which is preliminary data.</text>
</comment>
<accession>A0A1U7HS93</accession>
<organism evidence="1 2">
    <name type="scientific">Chroogloeocystis siderophila 5.2 s.c.1</name>
    <dbReference type="NCBI Taxonomy" id="247279"/>
    <lineage>
        <taxon>Bacteria</taxon>
        <taxon>Bacillati</taxon>
        <taxon>Cyanobacteriota</taxon>
        <taxon>Cyanophyceae</taxon>
        <taxon>Oscillatoriophycideae</taxon>
        <taxon>Chroococcales</taxon>
        <taxon>Chroococcaceae</taxon>
        <taxon>Chroogloeocystis</taxon>
    </lineage>
</organism>
<evidence type="ECO:0000313" key="2">
    <source>
        <dbReference type="Proteomes" id="UP000185984"/>
    </source>
</evidence>
<dbReference type="EMBL" id="MRCC01000008">
    <property type="protein sequence ID" value="OKH26405.1"/>
    <property type="molecule type" value="Genomic_DNA"/>
</dbReference>
<sequence>MLLRAELHKSGGCVGQLYVESLANLLTVHLLREYSTRQPRVAHDGGGLGDRKLNYCKLQISEYINAHLAQDIQLADLAQ</sequence>